<sequence length="489" mass="55194">EDRKDGQAPGHVSVVVVGGTGDLAKKYLWQGFFSLYADKVSSGNTFSFVCGGLSPPDRATPVFFEILKGLSCWKAVSEERCALLKEQFLRLSQYRQLKTLEQYQDLNKHIEQELQQEGMREAGRLFYLSVPAFAYADVADKINSSCRPKSGAWLRVVLEKPFGHDLRSAQVLTSQLESSLKDEEMYRIDHYLGKQAVAKILPFRMDNSGFLDPIWNKNHIERVEVVVKETLDVKGRISYYDQYGVIRDMLQNHMTEVMTLLTMRLPSSRDSSDEVLRNQLQVLGSLQPLGRRQAVVGQYQSYRSEVQQELNKTREHVSLTPTFAAVLAFSGEARYDGVPILLVSGKKLDERVGYARILFKNDVLCLQNHPGVHCKPKQIVFHFGHGALGHPAILVSKNLFKPLLKDAEQREAYSELISHIFAGRKNNFIRAESLLASWGLWTPLLSGLADTFPRIYPGGAENGASLDVYVKGNELRFYTEVTIINSDPM</sequence>
<dbReference type="PROSITE" id="PS00069">
    <property type="entry name" value="G6P_DEHYDROGENASE"/>
    <property type="match status" value="1"/>
</dbReference>
<dbReference type="Pfam" id="PF00479">
    <property type="entry name" value="G6PD_N"/>
    <property type="match status" value="1"/>
</dbReference>
<dbReference type="PANTHER" id="PTHR23429">
    <property type="entry name" value="GLUCOSE-6-PHOSPHATE 1-DEHYDROGENASE G6PD"/>
    <property type="match status" value="1"/>
</dbReference>
<dbReference type="Gene3D" id="3.30.360.10">
    <property type="entry name" value="Dihydrodipicolinate Reductase, domain 2"/>
    <property type="match status" value="1"/>
</dbReference>
<keyword evidence="9" id="KW-1185">Reference proteome</keyword>
<evidence type="ECO:0000259" key="7">
    <source>
        <dbReference type="Pfam" id="PF02781"/>
    </source>
</evidence>
<dbReference type="FunCoup" id="H3DBA1">
    <property type="interactions" value="612"/>
</dbReference>
<dbReference type="Ensembl" id="ENSTNIT00000018017.1">
    <property type="protein sequence ID" value="ENSTNIP00000017793.1"/>
    <property type="gene ID" value="ENSTNIG00000014756.1"/>
</dbReference>
<dbReference type="GO" id="GO:0004345">
    <property type="term" value="F:glucose-6-phosphate dehydrogenase activity"/>
    <property type="evidence" value="ECO:0007669"/>
    <property type="project" value="InterPro"/>
</dbReference>
<dbReference type="InterPro" id="IPR001282">
    <property type="entry name" value="G6P_DH"/>
</dbReference>
<evidence type="ECO:0000259" key="6">
    <source>
        <dbReference type="Pfam" id="PF00479"/>
    </source>
</evidence>
<dbReference type="UniPathway" id="UPA00115"/>
<reference evidence="9" key="1">
    <citation type="journal article" date="2004" name="Nature">
        <title>Genome duplication in the teleost fish Tetraodon nigroviridis reveals the early vertebrate proto-karyotype.</title>
        <authorList>
            <person name="Jaillon O."/>
            <person name="Aury J.-M."/>
            <person name="Brunet F."/>
            <person name="Petit J.-L."/>
            <person name="Stange-Thomann N."/>
            <person name="Mauceli E."/>
            <person name="Bouneau L."/>
            <person name="Fischer C."/>
            <person name="Ozouf-Costaz C."/>
            <person name="Bernot A."/>
            <person name="Nicaud S."/>
            <person name="Jaffe D."/>
            <person name="Fisher S."/>
            <person name="Lutfalla G."/>
            <person name="Dossat C."/>
            <person name="Segurens B."/>
            <person name="Dasilva C."/>
            <person name="Salanoubat M."/>
            <person name="Levy M."/>
            <person name="Boudet N."/>
            <person name="Castellano S."/>
            <person name="Anthouard V."/>
            <person name="Jubin C."/>
            <person name="Castelli V."/>
            <person name="Katinka M."/>
            <person name="Vacherie B."/>
            <person name="Biemont C."/>
            <person name="Skalli Z."/>
            <person name="Cattolico L."/>
            <person name="Poulain J."/>
            <person name="De Berardinis V."/>
            <person name="Cruaud C."/>
            <person name="Duprat S."/>
            <person name="Brottier P."/>
            <person name="Coutanceau J.-P."/>
            <person name="Gouzy J."/>
            <person name="Parra G."/>
            <person name="Lardier G."/>
            <person name="Chapple C."/>
            <person name="McKernan K.J."/>
            <person name="McEwan P."/>
            <person name="Bosak S."/>
            <person name="Kellis M."/>
            <person name="Volff J.-N."/>
            <person name="Guigo R."/>
            <person name="Zody M.C."/>
            <person name="Mesirov J."/>
            <person name="Lindblad-Toh K."/>
            <person name="Birren B."/>
            <person name="Nusbaum C."/>
            <person name="Kahn D."/>
            <person name="Robinson-Rechavi M."/>
            <person name="Laudet V."/>
            <person name="Schachter V."/>
            <person name="Quetier F."/>
            <person name="Saurin W."/>
            <person name="Scarpelli C."/>
            <person name="Wincker P."/>
            <person name="Lander E.S."/>
            <person name="Weissenbach J."/>
            <person name="Roest Crollius H."/>
        </authorList>
    </citation>
    <scope>NUCLEOTIDE SEQUENCE [LARGE SCALE GENOMIC DNA]</scope>
</reference>
<dbReference type="InterPro" id="IPR022675">
    <property type="entry name" value="G6P_DH_C"/>
</dbReference>
<evidence type="ECO:0000313" key="9">
    <source>
        <dbReference type="Proteomes" id="UP000007303"/>
    </source>
</evidence>
<keyword evidence="3" id="KW-0521">NADP</keyword>
<dbReference type="InterPro" id="IPR019796">
    <property type="entry name" value="G6P_DH_AS"/>
</dbReference>
<dbReference type="SUPFAM" id="SSF51735">
    <property type="entry name" value="NAD(P)-binding Rossmann-fold domains"/>
    <property type="match status" value="1"/>
</dbReference>
<proteinExistence type="predicted"/>
<dbReference type="GO" id="GO:0006006">
    <property type="term" value="P:glucose metabolic process"/>
    <property type="evidence" value="ECO:0007669"/>
    <property type="project" value="UniProtKB-KW"/>
</dbReference>
<dbReference type="SUPFAM" id="SSF55347">
    <property type="entry name" value="Glyceraldehyde-3-phosphate dehydrogenase-like, C-terminal domain"/>
    <property type="match status" value="1"/>
</dbReference>
<dbReference type="STRING" id="99883.ENSTNIP00000017793"/>
<evidence type="ECO:0000256" key="4">
    <source>
        <dbReference type="ARBA" id="ARBA00023002"/>
    </source>
</evidence>
<dbReference type="Pfam" id="PF02781">
    <property type="entry name" value="G6PD_C"/>
    <property type="match status" value="1"/>
</dbReference>
<accession>H3DBA1</accession>
<feature type="domain" description="Glucose-6-phosphate dehydrogenase NAD-binding" evidence="6">
    <location>
        <begin position="15"/>
        <end position="197"/>
    </location>
</feature>
<protein>
    <submittedName>
        <fullName evidence="8">Hexose-6-phosphate dehydrogenase/glucose 1-dehydrogenase</fullName>
    </submittedName>
</protein>
<dbReference type="GO" id="GO:0005783">
    <property type="term" value="C:endoplasmic reticulum"/>
    <property type="evidence" value="ECO:0007669"/>
    <property type="project" value="TreeGrafter"/>
</dbReference>
<organism evidence="8 9">
    <name type="scientific">Tetraodon nigroviridis</name>
    <name type="common">Spotted green pufferfish</name>
    <name type="synonym">Chelonodon nigroviridis</name>
    <dbReference type="NCBI Taxonomy" id="99883"/>
    <lineage>
        <taxon>Eukaryota</taxon>
        <taxon>Metazoa</taxon>
        <taxon>Chordata</taxon>
        <taxon>Craniata</taxon>
        <taxon>Vertebrata</taxon>
        <taxon>Euteleostomi</taxon>
        <taxon>Actinopterygii</taxon>
        <taxon>Neopterygii</taxon>
        <taxon>Teleostei</taxon>
        <taxon>Neoteleostei</taxon>
        <taxon>Acanthomorphata</taxon>
        <taxon>Eupercaria</taxon>
        <taxon>Tetraodontiformes</taxon>
        <taxon>Tetradontoidea</taxon>
        <taxon>Tetraodontidae</taxon>
        <taxon>Tetraodon</taxon>
    </lineage>
</organism>
<dbReference type="GeneTree" id="ENSGT00530000063435"/>
<dbReference type="HOGENOM" id="CLU_013524_2_0_1"/>
<dbReference type="PANTHER" id="PTHR23429:SF7">
    <property type="entry name" value="GDH_6PGL ENDOPLASMIC BIFUNCTIONAL PROTEIN"/>
    <property type="match status" value="1"/>
</dbReference>
<evidence type="ECO:0000256" key="1">
    <source>
        <dbReference type="ARBA" id="ARBA00004959"/>
    </source>
</evidence>
<keyword evidence="4" id="KW-0560">Oxidoreductase</keyword>
<name>H3DBA1_TETNG</name>
<dbReference type="Proteomes" id="UP000007303">
    <property type="component" value="Unassembled WGS sequence"/>
</dbReference>
<dbReference type="AlphaFoldDB" id="H3DBA1"/>
<dbReference type="InterPro" id="IPR036291">
    <property type="entry name" value="NAD(P)-bd_dom_sf"/>
</dbReference>
<keyword evidence="5" id="KW-0119">Carbohydrate metabolism</keyword>
<evidence type="ECO:0000256" key="3">
    <source>
        <dbReference type="ARBA" id="ARBA00022857"/>
    </source>
</evidence>
<dbReference type="GO" id="GO:0009051">
    <property type="term" value="P:pentose-phosphate shunt, oxidative branch"/>
    <property type="evidence" value="ECO:0007669"/>
    <property type="project" value="TreeGrafter"/>
</dbReference>
<evidence type="ECO:0000256" key="5">
    <source>
        <dbReference type="ARBA" id="ARBA00023277"/>
    </source>
</evidence>
<evidence type="ECO:0000313" key="8">
    <source>
        <dbReference type="Ensembl" id="ENSTNIP00000017793.1"/>
    </source>
</evidence>
<dbReference type="PRINTS" id="PR00079">
    <property type="entry name" value="G6PDHDRGNASE"/>
</dbReference>
<feature type="domain" description="Glucose-6-phosphate dehydrogenase C-terminal" evidence="7">
    <location>
        <begin position="202"/>
        <end position="474"/>
    </location>
</feature>
<reference evidence="8" key="3">
    <citation type="submission" date="2025-09" db="UniProtKB">
        <authorList>
            <consortium name="Ensembl"/>
        </authorList>
    </citation>
    <scope>IDENTIFICATION</scope>
</reference>
<dbReference type="GO" id="GO:0050661">
    <property type="term" value="F:NADP binding"/>
    <property type="evidence" value="ECO:0007669"/>
    <property type="project" value="InterPro"/>
</dbReference>
<dbReference type="InterPro" id="IPR022674">
    <property type="entry name" value="G6P_DH_NAD-bd"/>
</dbReference>
<evidence type="ECO:0000256" key="2">
    <source>
        <dbReference type="ARBA" id="ARBA00022526"/>
    </source>
</evidence>
<dbReference type="Gene3D" id="3.40.50.720">
    <property type="entry name" value="NAD(P)-binding Rossmann-like Domain"/>
    <property type="match status" value="1"/>
</dbReference>
<dbReference type="OMA" id="APNRCAV"/>
<reference evidence="8" key="2">
    <citation type="submission" date="2025-08" db="UniProtKB">
        <authorList>
            <consortium name="Ensembl"/>
        </authorList>
    </citation>
    <scope>IDENTIFICATION</scope>
</reference>
<dbReference type="InParanoid" id="H3DBA1"/>
<keyword evidence="2" id="KW-0313">Glucose metabolism</keyword>
<comment type="pathway">
    <text evidence="1">Carbohydrate degradation; pentose phosphate pathway.</text>
</comment>